<dbReference type="Proteomes" id="UP000675881">
    <property type="component" value="Chromosome 1"/>
</dbReference>
<dbReference type="AlphaFoldDB" id="A0A7R8CBM7"/>
<evidence type="ECO:0000313" key="2">
    <source>
        <dbReference type="Proteomes" id="UP000675881"/>
    </source>
</evidence>
<dbReference type="GO" id="GO:0003676">
    <property type="term" value="F:nucleic acid binding"/>
    <property type="evidence" value="ECO:0007669"/>
    <property type="project" value="InterPro"/>
</dbReference>
<dbReference type="InterPro" id="IPR001878">
    <property type="entry name" value="Znf_CCHC"/>
</dbReference>
<accession>A0A7R8CBM7</accession>
<dbReference type="InterPro" id="IPR036875">
    <property type="entry name" value="Znf_CCHC_sf"/>
</dbReference>
<keyword evidence="2" id="KW-1185">Reference proteome</keyword>
<dbReference type="Gene3D" id="3.10.10.10">
    <property type="entry name" value="HIV Type 1 Reverse Transcriptase, subunit A, domain 1"/>
    <property type="match status" value="1"/>
</dbReference>
<dbReference type="SUPFAM" id="SSF57756">
    <property type="entry name" value="Retrovirus zinc finger-like domains"/>
    <property type="match status" value="1"/>
</dbReference>
<protein>
    <submittedName>
        <fullName evidence="1">(salmon louse) hypothetical protein</fullName>
    </submittedName>
</protein>
<proteinExistence type="predicted"/>
<reference evidence="1" key="1">
    <citation type="submission" date="2021-02" db="EMBL/GenBank/DDBJ databases">
        <authorList>
            <person name="Bekaert M."/>
        </authorList>
    </citation>
    <scope>NUCLEOTIDE SEQUENCE</scope>
    <source>
        <strain evidence="1">IoA-00</strain>
    </source>
</reference>
<dbReference type="EMBL" id="HG994580">
    <property type="protein sequence ID" value="CAF2759525.1"/>
    <property type="molecule type" value="Genomic_DNA"/>
</dbReference>
<name>A0A7R8CBM7_LEPSM</name>
<gene>
    <name evidence="1" type="ORF">LSAA_520</name>
</gene>
<dbReference type="Gene3D" id="4.10.60.10">
    <property type="entry name" value="Zinc finger, CCHC-type"/>
    <property type="match status" value="1"/>
</dbReference>
<organism evidence="1 2">
    <name type="scientific">Lepeophtheirus salmonis</name>
    <name type="common">Salmon louse</name>
    <name type="synonym">Caligus salmonis</name>
    <dbReference type="NCBI Taxonomy" id="72036"/>
    <lineage>
        <taxon>Eukaryota</taxon>
        <taxon>Metazoa</taxon>
        <taxon>Ecdysozoa</taxon>
        <taxon>Arthropoda</taxon>
        <taxon>Crustacea</taxon>
        <taxon>Multicrustacea</taxon>
        <taxon>Hexanauplia</taxon>
        <taxon>Copepoda</taxon>
        <taxon>Siphonostomatoida</taxon>
        <taxon>Caligidae</taxon>
        <taxon>Lepeophtheirus</taxon>
    </lineage>
</organism>
<dbReference type="GO" id="GO:0008270">
    <property type="term" value="F:zinc ion binding"/>
    <property type="evidence" value="ECO:0007669"/>
    <property type="project" value="InterPro"/>
</dbReference>
<dbReference type="PROSITE" id="PS50158">
    <property type="entry name" value="ZF_CCHC"/>
    <property type="match status" value="1"/>
</dbReference>
<evidence type="ECO:0000313" key="1">
    <source>
        <dbReference type="EMBL" id="CAF2759525.1"/>
    </source>
</evidence>
<dbReference type="Pfam" id="PF00098">
    <property type="entry name" value="zf-CCHC"/>
    <property type="match status" value="1"/>
</dbReference>
<sequence length="454" mass="52170">MLCWYRSKLRGKDCRPDHITPTTCYREGTRIDCRRTGINDRERYAEERVTNTQNFLDRLDKHLNRVGTKESVLLELDTANQKEHETILTFFATCQNLWQTAYQENWKIEDGECYQKRRYCIPKASGSWSKGPTYSNEGGKFSSKERPGKRDKAYYGEPMEVDVFVATTLPQQRAEQQGRCVLHPDMGHSTKDCRVIQSAIRKERGEYGKTNDRRKERKCFKCGKPGHYRKEYPTNSSKNTYGGQNPPQRKVKAKAINAELGNQPVYIWCRMGGARFQSLVDTGNRGVDLMDERTWSSVGSGYELVEALYTVQAAGENKLEVIGQPPIALELVDPNNNYQEAHKLLVEYVGESKVNLKPREEENTRLEIDSMFGNKVQEKQLLKEECTQTSGRSTTTVLPEPLYRFIQSKVRPMNPGIKEAFKKQLEQWEEERIVAPTISDWGSAIVPVVNPDKT</sequence>